<comment type="subcellular location">
    <subcellularLocation>
        <location evidence="1">Cell inner membrane</location>
        <topology evidence="1">Multi-pass membrane protein</topology>
    </subcellularLocation>
    <subcellularLocation>
        <location evidence="8">Cell membrane</location>
        <topology evidence="8">Multi-pass membrane protein</topology>
    </subcellularLocation>
</comment>
<evidence type="ECO:0000256" key="2">
    <source>
        <dbReference type="ARBA" id="ARBA00009784"/>
    </source>
</evidence>
<evidence type="ECO:0000313" key="9">
    <source>
        <dbReference type="EMBL" id="OUI77942.1"/>
    </source>
</evidence>
<feature type="transmembrane region" description="Helical" evidence="8">
    <location>
        <begin position="156"/>
        <end position="177"/>
    </location>
</feature>
<evidence type="ECO:0000256" key="5">
    <source>
        <dbReference type="ARBA" id="ARBA00022692"/>
    </source>
</evidence>
<keyword evidence="6 8" id="KW-1133">Transmembrane helix</keyword>
<dbReference type="AlphaFoldDB" id="A0A251ZTE8"/>
<dbReference type="PANTHER" id="PTHR33508">
    <property type="entry name" value="UPF0056 MEMBRANE PROTEIN YHCE"/>
    <property type="match status" value="1"/>
</dbReference>
<proteinExistence type="inferred from homology"/>
<dbReference type="NCBIfam" id="NF008228">
    <property type="entry name" value="PRK10995.1"/>
    <property type="match status" value="1"/>
</dbReference>
<sequence length="223" mass="23959">MIEFFEIIGIGLVTLLPLANPLTAVALFLSLTEEMSKETRKQQAFMAGVYVFLIMIVTWYAGQIVMNTFGISVPGLRIAGGLIVCFIGFQMLFPVKKLHEVPEVHSVTAELQKEPDTNISFVPLAMPGTAGPGTIAMIISNASAVNQGGGVHVSQWVLIVAPIVVFLIISLLLWVSLRSSTVIMNFIGNSGVQAISRLMGFLLVCMGVQFIINGSLDVAIGIH</sequence>
<dbReference type="RefSeq" id="WP_008852992.1">
    <property type="nucleotide sequence ID" value="NZ_JOPB01000010.1"/>
</dbReference>
<evidence type="ECO:0000256" key="7">
    <source>
        <dbReference type="ARBA" id="ARBA00023136"/>
    </source>
</evidence>
<reference evidence="10" key="1">
    <citation type="submission" date="2014-06" db="EMBL/GenBank/DDBJ databases">
        <authorList>
            <person name="Winans N.J."/>
            <person name="Newell P.D."/>
            <person name="Douglas A.E."/>
        </authorList>
    </citation>
    <scope>NUCLEOTIDE SEQUENCE [LARGE SCALE GENOMIC DNA]</scope>
    <source>
        <strain evidence="10">DmL_052</strain>
    </source>
</reference>
<comment type="caution">
    <text evidence="9">The sequence shown here is derived from an EMBL/GenBank/DDBJ whole genome shotgun (WGS) entry which is preliminary data.</text>
</comment>
<dbReference type="EMBL" id="JOPB01000010">
    <property type="protein sequence ID" value="OUI77942.1"/>
    <property type="molecule type" value="Genomic_DNA"/>
</dbReference>
<dbReference type="NCBIfam" id="TIGR00427">
    <property type="entry name" value="NAAT family transporter"/>
    <property type="match status" value="1"/>
</dbReference>
<gene>
    <name evidence="9" type="ORF">HK18_00025</name>
</gene>
<keyword evidence="5 8" id="KW-0812">Transmembrane</keyword>
<protein>
    <recommendedName>
        <fullName evidence="8">UPF0056 membrane protein</fullName>
    </recommendedName>
</protein>
<keyword evidence="10" id="KW-1185">Reference proteome</keyword>
<dbReference type="PANTHER" id="PTHR33508:SF2">
    <property type="entry name" value="UPF0056 INNER MEMBRANE PROTEIN MARC"/>
    <property type="match status" value="1"/>
</dbReference>
<name>A0A251ZTE8_9PROT</name>
<comment type="similarity">
    <text evidence="2 8">Belongs to the UPF0056 (MarC) family.</text>
</comment>
<comment type="caution">
    <text evidence="8">Lacks conserved residue(s) required for the propagation of feature annotation.</text>
</comment>
<keyword evidence="7 8" id="KW-0472">Membrane</keyword>
<dbReference type="Proteomes" id="UP000194946">
    <property type="component" value="Unassembled WGS sequence"/>
</dbReference>
<evidence type="ECO:0000256" key="6">
    <source>
        <dbReference type="ARBA" id="ARBA00022989"/>
    </source>
</evidence>
<keyword evidence="4" id="KW-0997">Cell inner membrane</keyword>
<keyword evidence="3" id="KW-1003">Cell membrane</keyword>
<evidence type="ECO:0000256" key="8">
    <source>
        <dbReference type="RuleBase" id="RU362048"/>
    </source>
</evidence>
<feature type="transmembrane region" description="Helical" evidence="8">
    <location>
        <begin position="7"/>
        <end position="31"/>
    </location>
</feature>
<dbReference type="GO" id="GO:0005886">
    <property type="term" value="C:plasma membrane"/>
    <property type="evidence" value="ECO:0007669"/>
    <property type="project" value="UniProtKB-SubCell"/>
</dbReference>
<feature type="transmembrane region" description="Helical" evidence="8">
    <location>
        <begin position="198"/>
        <end position="222"/>
    </location>
</feature>
<evidence type="ECO:0000313" key="10">
    <source>
        <dbReference type="Proteomes" id="UP000194946"/>
    </source>
</evidence>
<dbReference type="Pfam" id="PF01914">
    <property type="entry name" value="MarC"/>
    <property type="match status" value="1"/>
</dbReference>
<accession>A0A251ZTE8</accession>
<feature type="transmembrane region" description="Helical" evidence="8">
    <location>
        <begin position="74"/>
        <end position="93"/>
    </location>
</feature>
<evidence type="ECO:0000256" key="1">
    <source>
        <dbReference type="ARBA" id="ARBA00004429"/>
    </source>
</evidence>
<organism evidence="9 10">
    <name type="scientific">Commensalibacter intestini</name>
    <dbReference type="NCBI Taxonomy" id="479936"/>
    <lineage>
        <taxon>Bacteria</taxon>
        <taxon>Pseudomonadati</taxon>
        <taxon>Pseudomonadota</taxon>
        <taxon>Alphaproteobacteria</taxon>
        <taxon>Acetobacterales</taxon>
        <taxon>Acetobacteraceae</taxon>
    </lineage>
</organism>
<dbReference type="InterPro" id="IPR002771">
    <property type="entry name" value="Multi_antbiot-R_MarC"/>
</dbReference>
<evidence type="ECO:0000256" key="3">
    <source>
        <dbReference type="ARBA" id="ARBA00022475"/>
    </source>
</evidence>
<feature type="transmembrane region" description="Helical" evidence="8">
    <location>
        <begin position="43"/>
        <end position="62"/>
    </location>
</feature>
<evidence type="ECO:0000256" key="4">
    <source>
        <dbReference type="ARBA" id="ARBA00022519"/>
    </source>
</evidence>